<reference evidence="1" key="2">
    <citation type="submission" date="2021-10" db="EMBL/GenBank/DDBJ databases">
        <title>Phylogenomics reveals ancestral predisposition of the termite-cultivated fungus Termitomyces towards a domesticated lifestyle.</title>
        <authorList>
            <person name="Auxier B."/>
            <person name="Grum-Grzhimaylo A."/>
            <person name="Cardenas M.E."/>
            <person name="Lodge J.D."/>
            <person name="Laessoe T."/>
            <person name="Pedersen O."/>
            <person name="Smith M.E."/>
            <person name="Kuyper T.W."/>
            <person name="Franco-Molano E.A."/>
            <person name="Baroni T.J."/>
            <person name="Aanen D.K."/>
        </authorList>
    </citation>
    <scope>NUCLEOTIDE SEQUENCE</scope>
    <source>
        <strain evidence="1">D49</strain>
    </source>
</reference>
<comment type="caution">
    <text evidence="1">The sequence shown here is derived from an EMBL/GenBank/DDBJ whole genome shotgun (WGS) entry which is preliminary data.</text>
</comment>
<feature type="non-terminal residue" evidence="1">
    <location>
        <position position="1"/>
    </location>
</feature>
<organism evidence="1 2">
    <name type="scientific">Sphagnurus paluster</name>
    <dbReference type="NCBI Taxonomy" id="117069"/>
    <lineage>
        <taxon>Eukaryota</taxon>
        <taxon>Fungi</taxon>
        <taxon>Dikarya</taxon>
        <taxon>Basidiomycota</taxon>
        <taxon>Agaricomycotina</taxon>
        <taxon>Agaricomycetes</taxon>
        <taxon>Agaricomycetidae</taxon>
        <taxon>Agaricales</taxon>
        <taxon>Tricholomatineae</taxon>
        <taxon>Lyophyllaceae</taxon>
        <taxon>Sphagnurus</taxon>
    </lineage>
</organism>
<evidence type="ECO:0000313" key="1">
    <source>
        <dbReference type="EMBL" id="KAG5649263.1"/>
    </source>
</evidence>
<sequence>MSVIPKPTRITMKEEFSELPWQSKRFLATEDLGDLHNVVPATFLRVVRTETEGFGYSRSSEEALARVLKGEETESVVETAFSTFIQYLVLDTALALHDNDERLFPTPTLETLEGNERLPLSELSEITTSLPDVCAKILSLSSAPSSVQSQTGPWTPATLYSSISKTTTLVELQVALFNVTSAAFFLSYLLR</sequence>
<dbReference type="EMBL" id="JABCKI010001271">
    <property type="protein sequence ID" value="KAG5649263.1"/>
    <property type="molecule type" value="Genomic_DNA"/>
</dbReference>
<dbReference type="AlphaFoldDB" id="A0A9P7GIQ6"/>
<accession>A0A9P7GIQ6</accession>
<reference evidence="1" key="1">
    <citation type="submission" date="2021-02" db="EMBL/GenBank/DDBJ databases">
        <authorList>
            <person name="Nieuwenhuis M."/>
            <person name="Van De Peppel L.J.J."/>
        </authorList>
    </citation>
    <scope>NUCLEOTIDE SEQUENCE</scope>
    <source>
        <strain evidence="1">D49</strain>
    </source>
</reference>
<gene>
    <name evidence="1" type="ORF">H0H81_005036</name>
</gene>
<name>A0A9P7GIQ6_9AGAR</name>
<keyword evidence="2" id="KW-1185">Reference proteome</keyword>
<proteinExistence type="predicted"/>
<protein>
    <submittedName>
        <fullName evidence="1">Uncharacterized protein</fullName>
    </submittedName>
</protein>
<dbReference type="Proteomes" id="UP000717328">
    <property type="component" value="Unassembled WGS sequence"/>
</dbReference>
<evidence type="ECO:0000313" key="2">
    <source>
        <dbReference type="Proteomes" id="UP000717328"/>
    </source>
</evidence>